<sequence>SAAPLNLRTIQAAPNETTAKLILIHQRTTTNAVESLQFLSANKRLSERAAQRMLFSAEDFIQRRRHVKRWFPAHADA</sequence>
<protein>
    <submittedName>
        <fullName evidence="1">Uncharacterized protein</fullName>
    </submittedName>
</protein>
<reference evidence="1 2" key="1">
    <citation type="journal article" date="2023" name="Plants (Basel)">
        <title>Bridging the Gap: Combining Genomics and Transcriptomics Approaches to Understand Stylosanthes scabra, an Orphan Legume from the Brazilian Caatinga.</title>
        <authorList>
            <person name="Ferreira-Neto J.R.C."/>
            <person name="da Silva M.D."/>
            <person name="Binneck E."/>
            <person name="de Melo N.F."/>
            <person name="da Silva R.H."/>
            <person name="de Melo A.L.T.M."/>
            <person name="Pandolfi V."/>
            <person name="Bustamante F.O."/>
            <person name="Brasileiro-Vidal A.C."/>
            <person name="Benko-Iseppon A.M."/>
        </authorList>
    </citation>
    <scope>NUCLEOTIDE SEQUENCE [LARGE SCALE GENOMIC DNA]</scope>
    <source>
        <tissue evidence="1">Leaves</tissue>
    </source>
</reference>
<feature type="non-terminal residue" evidence="1">
    <location>
        <position position="1"/>
    </location>
</feature>
<organism evidence="1 2">
    <name type="scientific">Stylosanthes scabra</name>
    <dbReference type="NCBI Taxonomy" id="79078"/>
    <lineage>
        <taxon>Eukaryota</taxon>
        <taxon>Viridiplantae</taxon>
        <taxon>Streptophyta</taxon>
        <taxon>Embryophyta</taxon>
        <taxon>Tracheophyta</taxon>
        <taxon>Spermatophyta</taxon>
        <taxon>Magnoliopsida</taxon>
        <taxon>eudicotyledons</taxon>
        <taxon>Gunneridae</taxon>
        <taxon>Pentapetalae</taxon>
        <taxon>rosids</taxon>
        <taxon>fabids</taxon>
        <taxon>Fabales</taxon>
        <taxon>Fabaceae</taxon>
        <taxon>Papilionoideae</taxon>
        <taxon>50 kb inversion clade</taxon>
        <taxon>dalbergioids sensu lato</taxon>
        <taxon>Dalbergieae</taxon>
        <taxon>Pterocarpus clade</taxon>
        <taxon>Stylosanthes</taxon>
    </lineage>
</organism>
<gene>
    <name evidence="1" type="ORF">PIB30_108904</name>
</gene>
<proteinExistence type="predicted"/>
<comment type="caution">
    <text evidence="1">The sequence shown here is derived from an EMBL/GenBank/DDBJ whole genome shotgun (WGS) entry which is preliminary data.</text>
</comment>
<keyword evidence="2" id="KW-1185">Reference proteome</keyword>
<name>A0ABU6WZ23_9FABA</name>
<accession>A0ABU6WZ23</accession>
<evidence type="ECO:0000313" key="2">
    <source>
        <dbReference type="Proteomes" id="UP001341840"/>
    </source>
</evidence>
<dbReference type="Proteomes" id="UP001341840">
    <property type="component" value="Unassembled WGS sequence"/>
</dbReference>
<evidence type="ECO:0000313" key="1">
    <source>
        <dbReference type="EMBL" id="MED6190746.1"/>
    </source>
</evidence>
<dbReference type="EMBL" id="JASCZI010186530">
    <property type="protein sequence ID" value="MED6190746.1"/>
    <property type="molecule type" value="Genomic_DNA"/>
</dbReference>